<dbReference type="Gene3D" id="3.40.50.150">
    <property type="entry name" value="Vaccinia Virus protein VP39"/>
    <property type="match status" value="1"/>
</dbReference>
<comment type="catalytic activity">
    <reaction evidence="6">
        <text>a 2'-deoxyadenosine in DNA + S-adenosyl-L-methionine = an N(6)-methyl-2'-deoxyadenosine in DNA + S-adenosyl-L-homocysteine + H(+)</text>
        <dbReference type="Rhea" id="RHEA:15197"/>
        <dbReference type="Rhea" id="RHEA-COMP:12418"/>
        <dbReference type="Rhea" id="RHEA-COMP:12419"/>
        <dbReference type="ChEBI" id="CHEBI:15378"/>
        <dbReference type="ChEBI" id="CHEBI:57856"/>
        <dbReference type="ChEBI" id="CHEBI:59789"/>
        <dbReference type="ChEBI" id="CHEBI:90615"/>
        <dbReference type="ChEBI" id="CHEBI:90616"/>
        <dbReference type="EC" id="2.1.1.72"/>
    </reaction>
</comment>
<dbReference type="InterPro" id="IPR051537">
    <property type="entry name" value="DNA_Adenine_Mtase"/>
</dbReference>
<dbReference type="InterPro" id="IPR029063">
    <property type="entry name" value="SAM-dependent_MTases_sf"/>
</dbReference>
<evidence type="ECO:0000256" key="2">
    <source>
        <dbReference type="ARBA" id="ARBA00022603"/>
    </source>
</evidence>
<evidence type="ECO:0000256" key="6">
    <source>
        <dbReference type="ARBA" id="ARBA00047942"/>
    </source>
</evidence>
<feature type="domain" description="DNA methylase adenine-specific" evidence="7">
    <location>
        <begin position="108"/>
        <end position="272"/>
    </location>
</feature>
<dbReference type="AlphaFoldDB" id="X1C685"/>
<evidence type="ECO:0000256" key="3">
    <source>
        <dbReference type="ARBA" id="ARBA00022679"/>
    </source>
</evidence>
<dbReference type="GO" id="GO:0032259">
    <property type="term" value="P:methylation"/>
    <property type="evidence" value="ECO:0007669"/>
    <property type="project" value="UniProtKB-KW"/>
</dbReference>
<sequence length="274" mass="29887">DFFGQSYPPNEPDPVNELLPFLASLGSKRHLPLALNLHLVGKTLDEGRDYRGLYYADYEGQDGDPEFEALLNWLANEPFETAADRRRLLHKFDTFFHSGRKVSDVEHQSPKAIAKIVAALARPKPGDRIYDPAFGAAKMLSRIVSEAGDAESGGQSSGSDNHSIQIFGTEINANSFVVGLARLVLAGIEDPHLEIGNSLERELPKDSSSNGYDLVVADPPFGARVDRELAQGFPVRSRDVSSLFVQHALANSGSNGRVIIVLPDGFFFRGGPDQ</sequence>
<dbReference type="PANTHER" id="PTHR42933:SF3">
    <property type="entry name" value="TYPE I RESTRICTION ENZYME MJAVIII METHYLASE SUBUNIT"/>
    <property type="match status" value="1"/>
</dbReference>
<reference evidence="8" key="1">
    <citation type="journal article" date="2014" name="Front. Microbiol.">
        <title>High frequency of phylogenetically diverse reductive dehalogenase-homologous genes in deep subseafloor sedimentary metagenomes.</title>
        <authorList>
            <person name="Kawai M."/>
            <person name="Futagami T."/>
            <person name="Toyoda A."/>
            <person name="Takaki Y."/>
            <person name="Nishi S."/>
            <person name="Hori S."/>
            <person name="Arai W."/>
            <person name="Tsubouchi T."/>
            <person name="Morono Y."/>
            <person name="Uchiyama I."/>
            <person name="Ito T."/>
            <person name="Fujiyama A."/>
            <person name="Inagaki F."/>
            <person name="Takami H."/>
        </authorList>
    </citation>
    <scope>NUCLEOTIDE SEQUENCE</scope>
    <source>
        <strain evidence="8">Expedition CK06-06</strain>
    </source>
</reference>
<dbReference type="GO" id="GO:0003677">
    <property type="term" value="F:DNA binding"/>
    <property type="evidence" value="ECO:0007669"/>
    <property type="project" value="InterPro"/>
</dbReference>
<organism evidence="8">
    <name type="scientific">marine sediment metagenome</name>
    <dbReference type="NCBI Taxonomy" id="412755"/>
    <lineage>
        <taxon>unclassified sequences</taxon>
        <taxon>metagenomes</taxon>
        <taxon>ecological metagenomes</taxon>
    </lineage>
</organism>
<keyword evidence="4" id="KW-0949">S-adenosyl-L-methionine</keyword>
<proteinExistence type="predicted"/>
<evidence type="ECO:0000256" key="4">
    <source>
        <dbReference type="ARBA" id="ARBA00022691"/>
    </source>
</evidence>
<dbReference type="InterPro" id="IPR003356">
    <property type="entry name" value="DNA_methylase_A-5"/>
</dbReference>
<dbReference type="GO" id="GO:0009307">
    <property type="term" value="P:DNA restriction-modification system"/>
    <property type="evidence" value="ECO:0007669"/>
    <property type="project" value="UniProtKB-KW"/>
</dbReference>
<dbReference type="SUPFAM" id="SSF53335">
    <property type="entry name" value="S-adenosyl-L-methionine-dependent methyltransferases"/>
    <property type="match status" value="1"/>
</dbReference>
<dbReference type="Pfam" id="PF02384">
    <property type="entry name" value="N6_Mtase"/>
    <property type="match status" value="1"/>
</dbReference>
<dbReference type="PROSITE" id="PS00092">
    <property type="entry name" value="N6_MTASE"/>
    <property type="match status" value="1"/>
</dbReference>
<accession>X1C685</accession>
<keyword evidence="5" id="KW-0680">Restriction system</keyword>
<evidence type="ECO:0000256" key="5">
    <source>
        <dbReference type="ARBA" id="ARBA00022747"/>
    </source>
</evidence>
<name>X1C685_9ZZZZ</name>
<dbReference type="EC" id="2.1.1.72" evidence="1"/>
<comment type="caution">
    <text evidence="8">The sequence shown here is derived from an EMBL/GenBank/DDBJ whole genome shotgun (WGS) entry which is preliminary data.</text>
</comment>
<protein>
    <recommendedName>
        <fullName evidence="1">site-specific DNA-methyltransferase (adenine-specific)</fullName>
        <ecNumber evidence="1">2.1.1.72</ecNumber>
    </recommendedName>
</protein>
<dbReference type="GO" id="GO:0009007">
    <property type="term" value="F:site-specific DNA-methyltransferase (adenine-specific) activity"/>
    <property type="evidence" value="ECO:0007669"/>
    <property type="project" value="UniProtKB-EC"/>
</dbReference>
<dbReference type="PRINTS" id="PR00507">
    <property type="entry name" value="N12N6MTFRASE"/>
</dbReference>
<dbReference type="PANTHER" id="PTHR42933">
    <property type="entry name" value="SLR6095 PROTEIN"/>
    <property type="match status" value="1"/>
</dbReference>
<evidence type="ECO:0000259" key="7">
    <source>
        <dbReference type="Pfam" id="PF02384"/>
    </source>
</evidence>
<feature type="non-terminal residue" evidence="8">
    <location>
        <position position="274"/>
    </location>
</feature>
<evidence type="ECO:0000256" key="1">
    <source>
        <dbReference type="ARBA" id="ARBA00011900"/>
    </source>
</evidence>
<dbReference type="GO" id="GO:0008170">
    <property type="term" value="F:N-methyltransferase activity"/>
    <property type="evidence" value="ECO:0007669"/>
    <property type="project" value="InterPro"/>
</dbReference>
<keyword evidence="3" id="KW-0808">Transferase</keyword>
<feature type="non-terminal residue" evidence="8">
    <location>
        <position position="1"/>
    </location>
</feature>
<dbReference type="InterPro" id="IPR002052">
    <property type="entry name" value="DNA_methylase_N6_adenine_CS"/>
</dbReference>
<keyword evidence="2" id="KW-0489">Methyltransferase</keyword>
<dbReference type="EMBL" id="BART01012352">
    <property type="protein sequence ID" value="GAG79911.1"/>
    <property type="molecule type" value="Genomic_DNA"/>
</dbReference>
<gene>
    <name evidence="8" type="ORF">S01H4_25826</name>
</gene>
<evidence type="ECO:0000313" key="8">
    <source>
        <dbReference type="EMBL" id="GAG79911.1"/>
    </source>
</evidence>